<keyword evidence="2" id="KW-1185">Reference proteome</keyword>
<dbReference type="Proteomes" id="UP001385951">
    <property type="component" value="Unassembled WGS sequence"/>
</dbReference>
<dbReference type="InterPro" id="IPR032675">
    <property type="entry name" value="LRR_dom_sf"/>
</dbReference>
<organism evidence="1 2">
    <name type="scientific">Cerrena zonata</name>
    <dbReference type="NCBI Taxonomy" id="2478898"/>
    <lineage>
        <taxon>Eukaryota</taxon>
        <taxon>Fungi</taxon>
        <taxon>Dikarya</taxon>
        <taxon>Basidiomycota</taxon>
        <taxon>Agaricomycotina</taxon>
        <taxon>Agaricomycetes</taxon>
        <taxon>Polyporales</taxon>
        <taxon>Cerrenaceae</taxon>
        <taxon>Cerrena</taxon>
    </lineage>
</organism>
<accession>A0AAW0GLN9</accession>
<evidence type="ECO:0000313" key="2">
    <source>
        <dbReference type="Proteomes" id="UP001385951"/>
    </source>
</evidence>
<comment type="caution">
    <text evidence="1">The sequence shown here is derived from an EMBL/GenBank/DDBJ whole genome shotgun (WGS) entry which is preliminary data.</text>
</comment>
<protein>
    <submittedName>
        <fullName evidence="1">Uncharacterized protein</fullName>
    </submittedName>
</protein>
<proteinExistence type="predicted"/>
<reference evidence="1 2" key="1">
    <citation type="submission" date="2022-09" db="EMBL/GenBank/DDBJ databases">
        <authorList>
            <person name="Palmer J.M."/>
        </authorList>
    </citation>
    <scope>NUCLEOTIDE SEQUENCE [LARGE SCALE GENOMIC DNA]</scope>
    <source>
        <strain evidence="1 2">DSM 7382</strain>
    </source>
</reference>
<dbReference type="SUPFAM" id="SSF52047">
    <property type="entry name" value="RNI-like"/>
    <property type="match status" value="1"/>
</dbReference>
<dbReference type="AlphaFoldDB" id="A0AAW0GLN9"/>
<gene>
    <name evidence="1" type="ORF">QCA50_001448</name>
</gene>
<evidence type="ECO:0000313" key="1">
    <source>
        <dbReference type="EMBL" id="KAK7694268.1"/>
    </source>
</evidence>
<dbReference type="EMBL" id="JASBNA010000002">
    <property type="protein sequence ID" value="KAK7694268.1"/>
    <property type="molecule type" value="Genomic_DNA"/>
</dbReference>
<dbReference type="Gene3D" id="3.80.10.10">
    <property type="entry name" value="Ribonuclease Inhibitor"/>
    <property type="match status" value="1"/>
</dbReference>
<name>A0AAW0GLN9_9APHY</name>
<sequence>MSDSYSRGSVTKEVPTLNYDILLYILRCLDNRADVSRMMRVHPILYRAGWSVLLGFPIELHRYNYYNILKILSLSGGIDRCAHIRTLAVNSHSLNDNDIWLITGILENSTKVRRLGIEDDDSDTLLSSDDFVEAVVNLSTLRDLRIKSKYDLLCNVLQRIKAPLVVLNISVSSSYKYELVQLIKNFCATLEVLRTCDVQIRDLDFQCPRVHLLSLRNLRNVGFISTRKLTKAFPNLRKLSFHDALGSPKEQEAEEYHSLNQEQPAHSPWTKLDYISASATNIWTLALQCPISSLRIVPSETGWHRMLQRINHDYSPAVMEIHLASYNMHMLTHLGKLFETNVPWTQLRVTINISNIRPESDSEMFWDKLRMEWTKLHVPYLELAFLSWKVPPGKVYKAWLSHGGPETDQMARDLYTSIPALHQVYIHFGTQETEKLWKFSRSDNGEQGPVLIDLPLSERPTTWIDSESLRTLPWASQGGMLQ</sequence>